<organism evidence="2 3">
    <name type="scientific">Centaurea solstitialis</name>
    <name type="common">yellow star-thistle</name>
    <dbReference type="NCBI Taxonomy" id="347529"/>
    <lineage>
        <taxon>Eukaryota</taxon>
        <taxon>Viridiplantae</taxon>
        <taxon>Streptophyta</taxon>
        <taxon>Embryophyta</taxon>
        <taxon>Tracheophyta</taxon>
        <taxon>Spermatophyta</taxon>
        <taxon>Magnoliopsida</taxon>
        <taxon>eudicotyledons</taxon>
        <taxon>Gunneridae</taxon>
        <taxon>Pentapetalae</taxon>
        <taxon>asterids</taxon>
        <taxon>campanulids</taxon>
        <taxon>Asterales</taxon>
        <taxon>Asteraceae</taxon>
        <taxon>Carduoideae</taxon>
        <taxon>Cardueae</taxon>
        <taxon>Centaureinae</taxon>
        <taxon>Centaurea</taxon>
    </lineage>
</organism>
<name>A0AA38SD25_9ASTR</name>
<keyword evidence="1" id="KW-1133">Transmembrane helix</keyword>
<feature type="transmembrane region" description="Helical" evidence="1">
    <location>
        <begin position="20"/>
        <end position="42"/>
    </location>
</feature>
<reference evidence="2" key="1">
    <citation type="submission" date="2023-03" db="EMBL/GenBank/DDBJ databases">
        <title>Chromosome-scale reference genome and RAD-based genetic map of yellow starthistle (Centaurea solstitialis) reveal putative structural variation and QTLs associated with invader traits.</title>
        <authorList>
            <person name="Reatini B."/>
            <person name="Cang F.A."/>
            <person name="Jiang Q."/>
            <person name="Mckibben M.T.W."/>
            <person name="Barker M.S."/>
            <person name="Rieseberg L.H."/>
            <person name="Dlugosch K.M."/>
        </authorList>
    </citation>
    <scope>NUCLEOTIDE SEQUENCE</scope>
    <source>
        <strain evidence="2">CAN-66</strain>
        <tissue evidence="2">Leaf</tissue>
    </source>
</reference>
<comment type="caution">
    <text evidence="2">The sequence shown here is derived from an EMBL/GenBank/DDBJ whole genome shotgun (WGS) entry which is preliminary data.</text>
</comment>
<proteinExistence type="predicted"/>
<keyword evidence="1" id="KW-0812">Transmembrane</keyword>
<evidence type="ECO:0000256" key="1">
    <source>
        <dbReference type="SAM" id="Phobius"/>
    </source>
</evidence>
<evidence type="ECO:0000313" key="2">
    <source>
        <dbReference type="EMBL" id="KAJ9536598.1"/>
    </source>
</evidence>
<gene>
    <name evidence="2" type="ORF">OSB04_un000247</name>
</gene>
<feature type="non-terminal residue" evidence="2">
    <location>
        <position position="1"/>
    </location>
</feature>
<dbReference type="AlphaFoldDB" id="A0AA38SD25"/>
<dbReference type="Proteomes" id="UP001172457">
    <property type="component" value="Unassembled WGS sequence"/>
</dbReference>
<keyword evidence="3" id="KW-1185">Reference proteome</keyword>
<dbReference type="EMBL" id="JARYMX010000015">
    <property type="protein sequence ID" value="KAJ9536598.1"/>
    <property type="molecule type" value="Genomic_DNA"/>
</dbReference>
<sequence length="93" mass="10368">MNRKYLFRLKDDDEEVFGAGIPYLSTIVALLFGSRGLVWMMVLTGSLERISIVNSADKASMDGSIDVLNQTKLDPNFIVSEITRRGDNLEGLE</sequence>
<accession>A0AA38SD25</accession>
<keyword evidence="1" id="KW-0472">Membrane</keyword>
<protein>
    <submittedName>
        <fullName evidence="2">Uncharacterized protein</fullName>
    </submittedName>
</protein>
<evidence type="ECO:0000313" key="3">
    <source>
        <dbReference type="Proteomes" id="UP001172457"/>
    </source>
</evidence>